<dbReference type="InterPro" id="IPR050992">
    <property type="entry name" value="CheZ_family_phosphatases"/>
</dbReference>
<dbReference type="GO" id="GO:0006935">
    <property type="term" value="P:chemotaxis"/>
    <property type="evidence" value="ECO:0007669"/>
    <property type="project" value="UniProtKB-KW"/>
</dbReference>
<keyword evidence="2" id="KW-0378">Hydrolase</keyword>
<proteinExistence type="predicted"/>
<organism evidence="4 5">
    <name type="scientific">Halorussus aquaticus</name>
    <dbReference type="NCBI Taxonomy" id="2953748"/>
    <lineage>
        <taxon>Archaea</taxon>
        <taxon>Methanobacteriati</taxon>
        <taxon>Methanobacteriota</taxon>
        <taxon>Stenosarchaea group</taxon>
        <taxon>Halobacteria</taxon>
        <taxon>Halobacteriales</taxon>
        <taxon>Haladaptataceae</taxon>
        <taxon>Halorussus</taxon>
    </lineage>
</organism>
<protein>
    <submittedName>
        <fullName evidence="4">Chemotaxis protein CheC</fullName>
    </submittedName>
</protein>
<sequence>MSRGDTRNLQVDIRKLNLFNQMAKEGANTVADHLTQMTGMETEMEITKINFLDIEDIKTHVGHNKQVGTHIELVEPPYGYILFLFSASSAKKLAAGMLGQEADSSSGFSDMERSAVQEIGNIMTSGFIDGWANVLNTTIDISTPKFTYGAGSKMVGNLVGSRPDEMALVFDSRVHAREADVEVKVYTFPELEELVSLMQKIEI</sequence>
<dbReference type="AlphaFoldDB" id="A0ABD5Q354"/>
<reference evidence="4 5" key="1">
    <citation type="journal article" date="2019" name="Int. J. Syst. Evol. Microbiol.">
        <title>The Global Catalogue of Microorganisms (GCM) 10K type strain sequencing project: providing services to taxonomists for standard genome sequencing and annotation.</title>
        <authorList>
            <consortium name="The Broad Institute Genomics Platform"/>
            <consortium name="The Broad Institute Genome Sequencing Center for Infectious Disease"/>
            <person name="Wu L."/>
            <person name="Ma J."/>
        </authorList>
    </citation>
    <scope>NUCLEOTIDE SEQUENCE [LARGE SCALE GENOMIC DNA]</scope>
    <source>
        <strain evidence="4 5">XZYJ18</strain>
    </source>
</reference>
<dbReference type="RefSeq" id="WP_254269148.1">
    <property type="nucleotide sequence ID" value="NZ_CP100400.1"/>
</dbReference>
<dbReference type="PANTHER" id="PTHR43693:SF1">
    <property type="entry name" value="PROTEIN PHOSPHATASE CHEZ"/>
    <property type="match status" value="1"/>
</dbReference>
<keyword evidence="5" id="KW-1185">Reference proteome</keyword>
<evidence type="ECO:0000259" key="3">
    <source>
        <dbReference type="Pfam" id="PF04509"/>
    </source>
</evidence>
<dbReference type="PANTHER" id="PTHR43693">
    <property type="entry name" value="PROTEIN PHOSPHATASE CHEZ"/>
    <property type="match status" value="1"/>
</dbReference>
<dbReference type="EMBL" id="JBHSHT010000002">
    <property type="protein sequence ID" value="MFC4825155.1"/>
    <property type="molecule type" value="Genomic_DNA"/>
</dbReference>
<evidence type="ECO:0000313" key="5">
    <source>
        <dbReference type="Proteomes" id="UP001595945"/>
    </source>
</evidence>
<dbReference type="SUPFAM" id="SSF103039">
    <property type="entry name" value="CheC-like"/>
    <property type="match status" value="1"/>
</dbReference>
<dbReference type="CDD" id="cd17911">
    <property type="entry name" value="CheC_ClassIII"/>
    <property type="match status" value="1"/>
</dbReference>
<dbReference type="InterPro" id="IPR028976">
    <property type="entry name" value="CheC-like_sf"/>
</dbReference>
<evidence type="ECO:0000313" key="4">
    <source>
        <dbReference type="EMBL" id="MFC4825155.1"/>
    </source>
</evidence>
<dbReference type="Proteomes" id="UP001595945">
    <property type="component" value="Unassembled WGS sequence"/>
</dbReference>
<dbReference type="GO" id="GO:0016787">
    <property type="term" value="F:hydrolase activity"/>
    <property type="evidence" value="ECO:0007669"/>
    <property type="project" value="UniProtKB-KW"/>
</dbReference>
<dbReference type="InterPro" id="IPR007597">
    <property type="entry name" value="CheC"/>
</dbReference>
<feature type="domain" description="CheC-like protein" evidence="3">
    <location>
        <begin position="111"/>
        <end position="148"/>
    </location>
</feature>
<keyword evidence="1" id="KW-0145">Chemotaxis</keyword>
<gene>
    <name evidence="4" type="ORF">ACFO9K_12895</name>
</gene>
<evidence type="ECO:0000256" key="1">
    <source>
        <dbReference type="ARBA" id="ARBA00022500"/>
    </source>
</evidence>
<name>A0ABD5Q354_9EURY</name>
<dbReference type="GeneID" id="73044135"/>
<evidence type="ECO:0000256" key="2">
    <source>
        <dbReference type="ARBA" id="ARBA00022801"/>
    </source>
</evidence>
<accession>A0ABD5Q354</accession>
<comment type="caution">
    <text evidence="4">The sequence shown here is derived from an EMBL/GenBank/DDBJ whole genome shotgun (WGS) entry which is preliminary data.</text>
</comment>
<dbReference type="Gene3D" id="3.40.1550.10">
    <property type="entry name" value="CheC-like"/>
    <property type="match status" value="1"/>
</dbReference>
<dbReference type="Pfam" id="PF04509">
    <property type="entry name" value="CheC"/>
    <property type="match status" value="1"/>
</dbReference>